<proteinExistence type="predicted"/>
<dbReference type="AlphaFoldDB" id="A0A9N9J623"/>
<name>A0A9N9J623_9GLOM</name>
<evidence type="ECO:0000313" key="1">
    <source>
        <dbReference type="EMBL" id="CAG8765475.1"/>
    </source>
</evidence>
<keyword evidence="2" id="KW-1185">Reference proteome</keyword>
<gene>
    <name evidence="1" type="ORF">CPELLU_LOCUS15563</name>
</gene>
<dbReference type="EMBL" id="CAJVQA010020763">
    <property type="protein sequence ID" value="CAG8765475.1"/>
    <property type="molecule type" value="Genomic_DNA"/>
</dbReference>
<evidence type="ECO:0000313" key="2">
    <source>
        <dbReference type="Proteomes" id="UP000789759"/>
    </source>
</evidence>
<accession>A0A9N9J623</accession>
<sequence length="123" mass="13827">MQSSPRRLTITSKPCCSGTYFLEGYFSDSTFIRYSIKWSDREVISEKLSSPALVIRAGLRLKRKSRLCNSLEQLKLLVGDGRRESFMDLYVTSLGGQEVSGNRIILKNNSLPTGSLCGYAEDY</sequence>
<dbReference type="Proteomes" id="UP000789759">
    <property type="component" value="Unassembled WGS sequence"/>
</dbReference>
<protein>
    <submittedName>
        <fullName evidence="1">19106_t:CDS:1</fullName>
    </submittedName>
</protein>
<reference evidence="1" key="1">
    <citation type="submission" date="2021-06" db="EMBL/GenBank/DDBJ databases">
        <authorList>
            <person name="Kallberg Y."/>
            <person name="Tangrot J."/>
            <person name="Rosling A."/>
        </authorList>
    </citation>
    <scope>NUCLEOTIDE SEQUENCE</scope>
    <source>
        <strain evidence="1">FL966</strain>
    </source>
</reference>
<comment type="caution">
    <text evidence="1">The sequence shown here is derived from an EMBL/GenBank/DDBJ whole genome shotgun (WGS) entry which is preliminary data.</text>
</comment>
<organism evidence="1 2">
    <name type="scientific">Cetraspora pellucida</name>
    <dbReference type="NCBI Taxonomy" id="1433469"/>
    <lineage>
        <taxon>Eukaryota</taxon>
        <taxon>Fungi</taxon>
        <taxon>Fungi incertae sedis</taxon>
        <taxon>Mucoromycota</taxon>
        <taxon>Glomeromycotina</taxon>
        <taxon>Glomeromycetes</taxon>
        <taxon>Diversisporales</taxon>
        <taxon>Gigasporaceae</taxon>
        <taxon>Cetraspora</taxon>
    </lineage>
</organism>